<sequence>MNNPCVAHRGYSSLAPENTMAAFGLAMEQPQVQWIELDVQLSRDGYPVVIHDYRLERTTNGKGFVKDMTLHELKQLDAGSWKSKKYAGERIPTLAEVLEQTRGKVKLNIELKTTGDMYPHLPAAVLRELFGRWNEEDYVITSFDRRSLVKVKLIHRFARTGLIINAYPPDLVRQLSELRCDLLSIGYPHVNKQLMNDMRKKGIDVMAWTVDSSRIMRNLAAIDQDIMMCTNNPDLWQKAFAKKAMKWFKA</sequence>
<organism evidence="2 4">
    <name type="scientific">Paenibacillus urinalis</name>
    <dbReference type="NCBI Taxonomy" id="521520"/>
    <lineage>
        <taxon>Bacteria</taxon>
        <taxon>Bacillati</taxon>
        <taxon>Bacillota</taxon>
        <taxon>Bacilli</taxon>
        <taxon>Bacillales</taxon>
        <taxon>Paenibacillaceae</taxon>
        <taxon>Paenibacillus</taxon>
    </lineage>
</organism>
<name>A0AAX3N5C0_9BACL</name>
<feature type="domain" description="GP-PDE" evidence="1">
    <location>
        <begin position="3"/>
        <end position="240"/>
    </location>
</feature>
<evidence type="ECO:0000313" key="4">
    <source>
        <dbReference type="Proteomes" id="UP001220962"/>
    </source>
</evidence>
<dbReference type="Proteomes" id="UP001220962">
    <property type="component" value="Chromosome"/>
</dbReference>
<evidence type="ECO:0000313" key="2">
    <source>
        <dbReference type="EMBL" id="WDH84324.1"/>
    </source>
</evidence>
<dbReference type="RefSeq" id="WP_047909869.1">
    <property type="nucleotide sequence ID" value="NZ_CP118101.1"/>
</dbReference>
<dbReference type="PANTHER" id="PTHR46211:SF14">
    <property type="entry name" value="GLYCEROPHOSPHODIESTER PHOSPHODIESTERASE"/>
    <property type="match status" value="1"/>
</dbReference>
<protein>
    <submittedName>
        <fullName evidence="2">Glycerophosphodiester phosphodiesterase family protein</fullName>
    </submittedName>
</protein>
<dbReference type="InterPro" id="IPR017946">
    <property type="entry name" value="PLC-like_Pdiesterase_TIM-brl"/>
</dbReference>
<evidence type="ECO:0000259" key="1">
    <source>
        <dbReference type="PROSITE" id="PS51704"/>
    </source>
</evidence>
<dbReference type="InterPro" id="IPR030395">
    <property type="entry name" value="GP_PDE_dom"/>
</dbReference>
<evidence type="ECO:0000313" key="5">
    <source>
        <dbReference type="Proteomes" id="UP001221519"/>
    </source>
</evidence>
<dbReference type="Proteomes" id="UP001221519">
    <property type="component" value="Chromosome"/>
</dbReference>
<dbReference type="AlphaFoldDB" id="A0AAX3N5C0"/>
<accession>A0AAX3N5C0</accession>
<gene>
    <name evidence="2" type="ORF">PUW23_08985</name>
    <name evidence="3" type="ORF">PUW25_08680</name>
</gene>
<dbReference type="PROSITE" id="PS51704">
    <property type="entry name" value="GP_PDE"/>
    <property type="match status" value="1"/>
</dbReference>
<dbReference type="GO" id="GO:0008081">
    <property type="term" value="F:phosphoric diester hydrolase activity"/>
    <property type="evidence" value="ECO:0007669"/>
    <property type="project" value="InterPro"/>
</dbReference>
<keyword evidence="5" id="KW-1185">Reference proteome</keyword>
<dbReference type="Gene3D" id="3.20.20.190">
    <property type="entry name" value="Phosphatidylinositol (PI) phosphodiesterase"/>
    <property type="match status" value="1"/>
</dbReference>
<dbReference type="PANTHER" id="PTHR46211">
    <property type="entry name" value="GLYCEROPHOSPHORYL DIESTER PHOSPHODIESTERASE"/>
    <property type="match status" value="1"/>
</dbReference>
<dbReference type="EMBL" id="CP118101">
    <property type="protein sequence ID" value="WDH84324.1"/>
    <property type="molecule type" value="Genomic_DNA"/>
</dbReference>
<dbReference type="GO" id="GO:0006629">
    <property type="term" value="P:lipid metabolic process"/>
    <property type="evidence" value="ECO:0007669"/>
    <property type="project" value="InterPro"/>
</dbReference>
<dbReference type="EMBL" id="CP118108">
    <property type="protein sequence ID" value="WDI04007.1"/>
    <property type="molecule type" value="Genomic_DNA"/>
</dbReference>
<dbReference type="SUPFAM" id="SSF51695">
    <property type="entry name" value="PLC-like phosphodiesterases"/>
    <property type="match status" value="1"/>
</dbReference>
<evidence type="ECO:0000313" key="3">
    <source>
        <dbReference type="EMBL" id="WDI04007.1"/>
    </source>
</evidence>
<dbReference type="Pfam" id="PF03009">
    <property type="entry name" value="GDPD"/>
    <property type="match status" value="1"/>
</dbReference>
<proteinExistence type="predicted"/>
<reference evidence="2 5" key="1">
    <citation type="submission" date="2023-02" db="EMBL/GenBank/DDBJ databases">
        <title>Pathogen: clinical or host-associated sample.</title>
        <authorList>
            <person name="Hergert J."/>
            <person name="Casey R."/>
            <person name="Wagner J."/>
            <person name="Young E.L."/>
            <person name="Oakeson K.F."/>
        </authorList>
    </citation>
    <scope>NUCLEOTIDE SEQUENCE</scope>
    <source>
        <strain evidence="3 5">2022CK-00829</strain>
        <strain evidence="2">2022CK-00830</strain>
    </source>
</reference>